<evidence type="ECO:0000259" key="4">
    <source>
        <dbReference type="PROSITE" id="PS51031"/>
    </source>
</evidence>
<feature type="region of interest" description="Disordered" evidence="2">
    <location>
        <begin position="115"/>
        <end position="150"/>
    </location>
</feature>
<evidence type="ECO:0000259" key="3">
    <source>
        <dbReference type="PROSITE" id="PS51029"/>
    </source>
</evidence>
<feature type="compositionally biased region" description="Polar residues" evidence="2">
    <location>
        <begin position="115"/>
        <end position="129"/>
    </location>
</feature>
<evidence type="ECO:0000313" key="6">
    <source>
        <dbReference type="Proteomes" id="UP001160148"/>
    </source>
</evidence>
<reference evidence="5 6" key="1">
    <citation type="submission" date="2023-01" db="EMBL/GenBank/DDBJ databases">
        <authorList>
            <person name="Whitehead M."/>
        </authorList>
    </citation>
    <scope>NUCLEOTIDE SEQUENCE [LARGE SCALE GENOMIC DNA]</scope>
</reference>
<accession>A0AAV0WLG5</accession>
<feature type="compositionally biased region" description="Polar residues" evidence="2">
    <location>
        <begin position="265"/>
        <end position="283"/>
    </location>
</feature>
<dbReference type="InterPro" id="IPR039353">
    <property type="entry name" value="TF_Adf1"/>
</dbReference>
<proteinExistence type="predicted"/>
<organism evidence="5 6">
    <name type="scientific">Macrosiphum euphorbiae</name>
    <name type="common">potato aphid</name>
    <dbReference type="NCBI Taxonomy" id="13131"/>
    <lineage>
        <taxon>Eukaryota</taxon>
        <taxon>Metazoa</taxon>
        <taxon>Ecdysozoa</taxon>
        <taxon>Arthropoda</taxon>
        <taxon>Hexapoda</taxon>
        <taxon>Insecta</taxon>
        <taxon>Pterygota</taxon>
        <taxon>Neoptera</taxon>
        <taxon>Paraneoptera</taxon>
        <taxon>Hemiptera</taxon>
        <taxon>Sternorrhyncha</taxon>
        <taxon>Aphidomorpha</taxon>
        <taxon>Aphidoidea</taxon>
        <taxon>Aphididae</taxon>
        <taxon>Macrosiphini</taxon>
        <taxon>Macrosiphum</taxon>
    </lineage>
</organism>
<comment type="subcellular location">
    <subcellularLocation>
        <location evidence="1">Nucleus</location>
    </subcellularLocation>
</comment>
<dbReference type="Pfam" id="PF10545">
    <property type="entry name" value="MADF_DNA_bdg"/>
    <property type="match status" value="1"/>
</dbReference>
<dbReference type="GO" id="GO:0005667">
    <property type="term" value="C:transcription regulator complex"/>
    <property type="evidence" value="ECO:0007669"/>
    <property type="project" value="TreeGrafter"/>
</dbReference>
<dbReference type="SMART" id="SM00595">
    <property type="entry name" value="MADF"/>
    <property type="match status" value="1"/>
</dbReference>
<evidence type="ECO:0000313" key="5">
    <source>
        <dbReference type="EMBL" id="CAI6356765.1"/>
    </source>
</evidence>
<dbReference type="PROSITE" id="PS51031">
    <property type="entry name" value="BESS"/>
    <property type="match status" value="1"/>
</dbReference>
<comment type="caution">
    <text evidence="5">The sequence shown here is derived from an EMBL/GenBank/DDBJ whole genome shotgun (WGS) entry which is preliminary data.</text>
</comment>
<dbReference type="Pfam" id="PF02944">
    <property type="entry name" value="BESS"/>
    <property type="match status" value="1"/>
</dbReference>
<dbReference type="GO" id="GO:0003677">
    <property type="term" value="F:DNA binding"/>
    <property type="evidence" value="ECO:0007669"/>
    <property type="project" value="InterPro"/>
</dbReference>
<feature type="domain" description="MADF" evidence="3">
    <location>
        <begin position="6"/>
        <end position="110"/>
    </location>
</feature>
<gene>
    <name evidence="5" type="ORF">MEUPH1_LOCUS12465</name>
</gene>
<evidence type="ECO:0000256" key="2">
    <source>
        <dbReference type="SAM" id="MobiDB-lite"/>
    </source>
</evidence>
<dbReference type="AlphaFoldDB" id="A0AAV0WLG5"/>
<dbReference type="PANTHER" id="PTHR12243">
    <property type="entry name" value="MADF DOMAIN TRANSCRIPTION FACTOR"/>
    <property type="match status" value="1"/>
</dbReference>
<sequence>MFDFEKLISEVQSRPCLWDIGSNDYHDKPMKMLAWNSVAAAMYPNWEELSTAQKEEKAKDIKDKKWRHVRDNYMKYKNQEKNIKSGSAATKIKKKYHFANLLSFLTPNLDRRSTSGNFINDTQNVSDAQVSDRDEVAEDHENTLSDQEHPSQLLDMSLSAQNTPPSTSKKNKKNPKMTIFQSKLLDHLEKQELTDADELFLKSLLPQVKQLSDGKKLEFKMYVLKFFQNESYPQNNNYSYQTPVFNPQNNAPYFYSGYPSPIPNQCPQLPSSENISAPYQPKQQHFPPHNPQDGNHHQM</sequence>
<feature type="compositionally biased region" description="Basic and acidic residues" evidence="2">
    <location>
        <begin position="130"/>
        <end position="149"/>
    </location>
</feature>
<name>A0AAV0WLG5_9HEMI</name>
<dbReference type="GO" id="GO:0005634">
    <property type="term" value="C:nucleus"/>
    <property type="evidence" value="ECO:0007669"/>
    <property type="project" value="UniProtKB-SubCell"/>
</dbReference>
<dbReference type="InterPro" id="IPR006578">
    <property type="entry name" value="MADF-dom"/>
</dbReference>
<keyword evidence="6" id="KW-1185">Reference proteome</keyword>
<evidence type="ECO:0008006" key="7">
    <source>
        <dbReference type="Google" id="ProtNLM"/>
    </source>
</evidence>
<feature type="region of interest" description="Disordered" evidence="2">
    <location>
        <begin position="265"/>
        <end position="299"/>
    </location>
</feature>
<keyword evidence="1" id="KW-0539">Nucleus</keyword>
<evidence type="ECO:0000256" key="1">
    <source>
        <dbReference type="PROSITE-ProRule" id="PRU00371"/>
    </source>
</evidence>
<dbReference type="PANTHER" id="PTHR12243:SF60">
    <property type="entry name" value="SI:CH211-15D5.12-RELATED"/>
    <property type="match status" value="1"/>
</dbReference>
<dbReference type="GO" id="GO:0006357">
    <property type="term" value="P:regulation of transcription by RNA polymerase II"/>
    <property type="evidence" value="ECO:0007669"/>
    <property type="project" value="TreeGrafter"/>
</dbReference>
<dbReference type="Proteomes" id="UP001160148">
    <property type="component" value="Unassembled WGS sequence"/>
</dbReference>
<feature type="domain" description="BESS" evidence="4">
    <location>
        <begin position="194"/>
        <end position="233"/>
    </location>
</feature>
<dbReference type="PROSITE" id="PS51029">
    <property type="entry name" value="MADF"/>
    <property type="match status" value="1"/>
</dbReference>
<dbReference type="InterPro" id="IPR004210">
    <property type="entry name" value="BESS_motif"/>
</dbReference>
<dbReference type="EMBL" id="CARXXK010000002">
    <property type="protein sequence ID" value="CAI6356765.1"/>
    <property type="molecule type" value="Genomic_DNA"/>
</dbReference>
<protein>
    <recommendedName>
        <fullName evidence="7">MADF domain-containing protein</fullName>
    </recommendedName>
</protein>